<dbReference type="Pfam" id="PF14868">
    <property type="entry name" value="DUF4487"/>
    <property type="match status" value="1"/>
</dbReference>
<reference evidence="2" key="1">
    <citation type="journal article" date="2020" name="G3 (Bethesda)">
        <title>High-Quality Assemblies for Three Invasive Social Wasps from the &lt;i&gt;Vespula&lt;/i&gt; Genus.</title>
        <authorList>
            <person name="Harrop T.W.R."/>
            <person name="Guhlin J."/>
            <person name="McLaughlin G.M."/>
            <person name="Permina E."/>
            <person name="Stockwell P."/>
            <person name="Gilligan J."/>
            <person name="Le Lec M.F."/>
            <person name="Gruber M.A.M."/>
            <person name="Quinn O."/>
            <person name="Lovegrove M."/>
            <person name="Duncan E.J."/>
            <person name="Remnant E.J."/>
            <person name="Van Eeckhoven J."/>
            <person name="Graham B."/>
            <person name="Knapp R.A."/>
            <person name="Langford K.W."/>
            <person name="Kronenberg Z."/>
            <person name="Press M.O."/>
            <person name="Eacker S.M."/>
            <person name="Wilson-Rankin E.E."/>
            <person name="Purcell J."/>
            <person name="Lester P.J."/>
            <person name="Dearden P.K."/>
        </authorList>
    </citation>
    <scope>NUCLEOTIDE SEQUENCE</scope>
    <source>
        <strain evidence="2">Volc-1</strain>
    </source>
</reference>
<proteinExistence type="predicted"/>
<feature type="coiled-coil region" evidence="1">
    <location>
        <begin position="800"/>
        <end position="834"/>
    </location>
</feature>
<dbReference type="Proteomes" id="UP000600918">
    <property type="component" value="Unassembled WGS sequence"/>
</dbReference>
<comment type="caution">
    <text evidence="2">The sequence shown here is derived from an EMBL/GenBank/DDBJ whole genome shotgun (WGS) entry which is preliminary data.</text>
</comment>
<gene>
    <name evidence="2" type="ORF">H0235_005708</name>
</gene>
<dbReference type="InterPro" id="IPR027902">
    <property type="entry name" value="DUF4487"/>
</dbReference>
<evidence type="ECO:0000313" key="2">
    <source>
        <dbReference type="EMBL" id="KAF7429310.1"/>
    </source>
</evidence>
<accession>A0A834P568</accession>
<sequence length="855" mass="98194">MPTDESHPLPSTMIVYNYYLTRDSALESANPTFQIEEWQQLLEKSWSTCKRELLDQNVFSQTLPMVHSILCRILKQIDILLTNTTVSNILNNIKDKLLNCEGILHFYQKCVEYVSSFGKVSIEYVKSLSDILPSSIKLVFEHCKTSSHIYGNFFKDLSKELMSLFQKANGILKIFLTILEDVIIFDVNIEPEMGSLLNVIKLLGAIAASSYGLDLKTFVGTTTSFAKLAIIYCNDIKTTSPENVITSFQQITQEANILYSTILDPNNKKEERTLKGASIILNIITKLTSSYCKYLSNDILFTLVELLLHLHRYTAFLMDSIAVDMLNNNISSGTNLLLNILLKNSNFNQIYFQYRLKKDVDKLGFHLLTLAILKAINAIPYDKYCKWILETQSILDIMFTNFDCLQEELCIGELQLSGNYNFEEKAGPIDLYAATLVSICNLIISMPCENFHIVEKILLKNLLCGFFWSSLLSSDVWYCIGRYSSPHLCSSHVKYLMHIYAVLAERRNAFEVCVLKNLISRLYTLLPENEKHSVVIELSDIDACLWSSFSRLLPYKTRMIICERLAFSVTNISNVVDNFLQQPSARHWFQLMKLIPAVSKFCNITEKEMIDVISKLWNFITNIIEGCDHRYSFILSDFSINVLDGTQHDFFYHDSILNAIANLSLHALPHAKIKIAYYLEDLAMIFKNDQPKVINGFAELNCTLLEDENPWVCQEMLESFDRLAHTCPNEELVAKVANAISRKSTICDSVPAYLSYTQYYKLQDILNVKSYLLCLIKDSMNDDTKHICMVFKDSKKDVKIPRIETEKMKYENMSKELNERINKICNELESIIKRKNDINDATLRNLRAVLTMLTE</sequence>
<dbReference type="AlphaFoldDB" id="A0A834P568"/>
<evidence type="ECO:0000313" key="3">
    <source>
        <dbReference type="Proteomes" id="UP000600918"/>
    </source>
</evidence>
<organism evidence="2 3">
    <name type="scientific">Vespula pensylvanica</name>
    <name type="common">Western yellow jacket</name>
    <name type="synonym">Wasp</name>
    <dbReference type="NCBI Taxonomy" id="30213"/>
    <lineage>
        <taxon>Eukaryota</taxon>
        <taxon>Metazoa</taxon>
        <taxon>Ecdysozoa</taxon>
        <taxon>Arthropoda</taxon>
        <taxon>Hexapoda</taxon>
        <taxon>Insecta</taxon>
        <taxon>Pterygota</taxon>
        <taxon>Neoptera</taxon>
        <taxon>Endopterygota</taxon>
        <taxon>Hymenoptera</taxon>
        <taxon>Apocrita</taxon>
        <taxon>Aculeata</taxon>
        <taxon>Vespoidea</taxon>
        <taxon>Vespidae</taxon>
        <taxon>Vespinae</taxon>
        <taxon>Vespula</taxon>
    </lineage>
</organism>
<evidence type="ECO:0000256" key="1">
    <source>
        <dbReference type="SAM" id="Coils"/>
    </source>
</evidence>
<dbReference type="EMBL" id="JACSDY010000004">
    <property type="protein sequence ID" value="KAF7429310.1"/>
    <property type="molecule type" value="Genomic_DNA"/>
</dbReference>
<dbReference type="PANTHER" id="PTHR16071">
    <property type="entry name" value="CHROMOSOME 1 OPEN READING FRAME 112"/>
    <property type="match status" value="1"/>
</dbReference>
<keyword evidence="1" id="KW-0175">Coiled coil</keyword>
<dbReference type="PANTHER" id="PTHR16071:SF2">
    <property type="entry name" value="FIGNL1-INTERACTING REGULATOR OF RECOMBINATION AND MITOSIS"/>
    <property type="match status" value="1"/>
</dbReference>
<protein>
    <submittedName>
        <fullName evidence="2">Uncharacterized protein</fullName>
    </submittedName>
</protein>
<keyword evidence="3" id="KW-1185">Reference proteome</keyword>
<name>A0A834P568_VESPE</name>